<dbReference type="Pfam" id="PF24969">
    <property type="entry name" value="LRR_15"/>
    <property type="match status" value="1"/>
</dbReference>
<dbReference type="InterPro" id="IPR056867">
    <property type="entry name" value="LRR_15"/>
</dbReference>
<protein>
    <recommendedName>
        <fullName evidence="2">Leucine-rich repeat domain-containing protein</fullName>
    </recommendedName>
</protein>
<organism evidence="3 4">
    <name type="scientific">Aspergillus thermomutatus</name>
    <name type="common">Neosartorya pseudofischeri</name>
    <dbReference type="NCBI Taxonomy" id="41047"/>
    <lineage>
        <taxon>Eukaryota</taxon>
        <taxon>Fungi</taxon>
        <taxon>Dikarya</taxon>
        <taxon>Ascomycota</taxon>
        <taxon>Pezizomycotina</taxon>
        <taxon>Eurotiomycetes</taxon>
        <taxon>Eurotiomycetidae</taxon>
        <taxon>Eurotiales</taxon>
        <taxon>Aspergillaceae</taxon>
        <taxon>Aspergillus</taxon>
        <taxon>Aspergillus subgen. Fumigati</taxon>
    </lineage>
</organism>
<dbReference type="CDD" id="cd09917">
    <property type="entry name" value="F-box_SF"/>
    <property type="match status" value="1"/>
</dbReference>
<proteinExistence type="predicted"/>
<name>A0A397HRH8_ASPTH</name>
<reference evidence="3" key="1">
    <citation type="submission" date="2018-08" db="EMBL/GenBank/DDBJ databases">
        <title>Draft genome sequence of azole-resistant Aspergillus thermomutatus (Neosartorya pseudofischeri) strain HMR AF 39, isolated from a human nasal aspirate.</title>
        <authorList>
            <person name="Parent-Michaud M."/>
            <person name="Dufresne P.J."/>
            <person name="Fournier E."/>
            <person name="Martineau C."/>
            <person name="Moreira S."/>
            <person name="Perkins V."/>
            <person name="De Repentigny L."/>
            <person name="Dufresne S.F."/>
        </authorList>
    </citation>
    <scope>NUCLEOTIDE SEQUENCE [LARGE SCALE GENOMIC DNA]</scope>
    <source>
        <strain evidence="3">HMR AF 39</strain>
    </source>
</reference>
<dbReference type="EMBL" id="NKHU02000027">
    <property type="protein sequence ID" value="RHZ63763.1"/>
    <property type="molecule type" value="Genomic_DNA"/>
</dbReference>
<dbReference type="GeneID" id="38128210"/>
<sequence length="502" mass="56674">MNGVAFKDEGVFPVSFERNIFITGETRNMPPSLSNDVLLLVGEFLEDHQDRFNLLFVCHHFHDLFRRLVYRYAALKDCSQTRSFLSATLRHPELARAVRTLDLSGWQTKSGSYESTSIAEEDMEVFRNWTREVSHSDEEYVQWERDLQQDIEEAWIALLLPLVSNVQQLRLLYPKENRYLDRMMQRAVQGEKPFNTQPAFRALRQVSLGHLDDSLDSKGTYLPSQVLPFFQLPSMRAITADSVIESTSADEQQTQTQSRIEPSPASSVSEIVLNSSSGAKGMMSIVAACSALRSFKYQHSDGHLLAEGYQPAAFYRSLSASKHTLRTLWLDSCGVHLPFTIAGANETHDEWFGSLADFTNLKDIRIRLPNLLDIRYQAEPSVPLTEVLPTGVESLYVEGCKENSLAMLVKQLGTLLGSANRSGVTDGKSGQSHRFKGLKKLQIEGMFHDEEEYEDSGYEGSPTGDKVIKPRIYETVGPLRRACELAGVDLFIRDRLCPETMK</sequence>
<gene>
    <name evidence="3" type="ORF">CDV56_106236</name>
</gene>
<dbReference type="Proteomes" id="UP000215305">
    <property type="component" value="Unassembled WGS sequence"/>
</dbReference>
<keyword evidence="4" id="KW-1185">Reference proteome</keyword>
<evidence type="ECO:0000313" key="3">
    <source>
        <dbReference type="EMBL" id="RHZ63763.1"/>
    </source>
</evidence>
<dbReference type="VEuPathDB" id="FungiDB:CDV56_106236"/>
<evidence type="ECO:0000259" key="2">
    <source>
        <dbReference type="Pfam" id="PF24969"/>
    </source>
</evidence>
<accession>A0A397HRH8</accession>
<feature type="compositionally biased region" description="Polar residues" evidence="1">
    <location>
        <begin position="245"/>
        <end position="260"/>
    </location>
</feature>
<feature type="region of interest" description="Disordered" evidence="1">
    <location>
        <begin position="245"/>
        <end position="268"/>
    </location>
</feature>
<feature type="domain" description="Leucine-rich repeat" evidence="2">
    <location>
        <begin position="85"/>
        <end position="421"/>
    </location>
</feature>
<comment type="caution">
    <text evidence="3">The sequence shown here is derived from an EMBL/GenBank/DDBJ whole genome shotgun (WGS) entry which is preliminary data.</text>
</comment>
<dbReference type="AlphaFoldDB" id="A0A397HRH8"/>
<evidence type="ECO:0000313" key="4">
    <source>
        <dbReference type="Proteomes" id="UP000215305"/>
    </source>
</evidence>
<evidence type="ECO:0000256" key="1">
    <source>
        <dbReference type="SAM" id="MobiDB-lite"/>
    </source>
</evidence>
<dbReference type="STRING" id="41047.A0A397HRH8"/>
<dbReference type="OrthoDB" id="2520703at2759"/>
<dbReference type="RefSeq" id="XP_026617262.1">
    <property type="nucleotide sequence ID" value="XM_026759855.1"/>
</dbReference>